<sequence length="49" mass="5676">MDLYQNLIDPEYRWQLGENRHSGIFGCLSTQLVIKTILKKYAGSSFLNL</sequence>
<dbReference type="Proteomes" id="UP000199663">
    <property type="component" value="Unassembled WGS sequence"/>
</dbReference>
<dbReference type="EMBL" id="FNQC01000026">
    <property type="protein sequence ID" value="SDZ56563.1"/>
    <property type="molecule type" value="Genomic_DNA"/>
</dbReference>
<name>A0A1H3U288_9BACT</name>
<reference evidence="1 2" key="1">
    <citation type="submission" date="2016-10" db="EMBL/GenBank/DDBJ databases">
        <authorList>
            <person name="Varghese N."/>
            <person name="Submissions S."/>
        </authorList>
    </citation>
    <scope>NUCLEOTIDE SEQUENCE [LARGE SCALE GENOMIC DNA]</scope>
    <source>
        <strain evidence="1 2">DSM 17997</strain>
    </source>
</reference>
<organism evidence="1 2">
    <name type="scientific">Rhodonellum ikkaensis</name>
    <dbReference type="NCBI Taxonomy" id="336829"/>
    <lineage>
        <taxon>Bacteria</taxon>
        <taxon>Pseudomonadati</taxon>
        <taxon>Bacteroidota</taxon>
        <taxon>Cytophagia</taxon>
        <taxon>Cytophagales</taxon>
        <taxon>Cytophagaceae</taxon>
        <taxon>Rhodonellum</taxon>
    </lineage>
</organism>
<evidence type="ECO:0000313" key="2">
    <source>
        <dbReference type="Proteomes" id="UP000199663"/>
    </source>
</evidence>
<proteinExistence type="predicted"/>
<protein>
    <submittedName>
        <fullName evidence="1">Uncharacterized protein</fullName>
    </submittedName>
</protein>
<accession>A0A1H3U288</accession>
<gene>
    <name evidence="1" type="ORF">SAMN05444412_1263</name>
</gene>
<keyword evidence="2" id="KW-1185">Reference proteome</keyword>
<comment type="caution">
    <text evidence="1">The sequence shown here is derived from an EMBL/GenBank/DDBJ whole genome shotgun (WGS) entry which is preliminary data.</text>
</comment>
<evidence type="ECO:0000313" key="1">
    <source>
        <dbReference type="EMBL" id="SDZ56563.1"/>
    </source>
</evidence>